<evidence type="ECO:0000313" key="3">
    <source>
        <dbReference type="Proteomes" id="UP001165289"/>
    </source>
</evidence>
<organism evidence="2 3">
    <name type="scientific">Oopsacas minuta</name>
    <dbReference type="NCBI Taxonomy" id="111878"/>
    <lineage>
        <taxon>Eukaryota</taxon>
        <taxon>Metazoa</taxon>
        <taxon>Porifera</taxon>
        <taxon>Hexactinellida</taxon>
        <taxon>Hexasterophora</taxon>
        <taxon>Lyssacinosida</taxon>
        <taxon>Leucopsacidae</taxon>
        <taxon>Oopsacas</taxon>
    </lineage>
</organism>
<protein>
    <submittedName>
        <fullName evidence="2">Oligomeric Golgi complex subunit 3</fullName>
    </submittedName>
</protein>
<evidence type="ECO:0000313" key="2">
    <source>
        <dbReference type="EMBL" id="KAI6650590.1"/>
    </source>
</evidence>
<dbReference type="GO" id="GO:0005801">
    <property type="term" value="C:cis-Golgi network"/>
    <property type="evidence" value="ECO:0007669"/>
    <property type="project" value="InterPro"/>
</dbReference>
<comment type="caution">
    <text evidence="2">The sequence shown here is derived from an EMBL/GenBank/DDBJ whole genome shotgun (WGS) entry which is preliminary data.</text>
</comment>
<dbReference type="EMBL" id="JAKMXF010000310">
    <property type="protein sequence ID" value="KAI6650590.1"/>
    <property type="molecule type" value="Genomic_DNA"/>
</dbReference>
<proteinExistence type="predicted"/>
<evidence type="ECO:0000259" key="1">
    <source>
        <dbReference type="Pfam" id="PF20671"/>
    </source>
</evidence>
<gene>
    <name evidence="2" type="ORF">LOD99_7640</name>
</gene>
<dbReference type="GO" id="GO:0017119">
    <property type="term" value="C:Golgi transport complex"/>
    <property type="evidence" value="ECO:0007669"/>
    <property type="project" value="TreeGrafter"/>
</dbReference>
<keyword evidence="3" id="KW-1185">Reference proteome</keyword>
<name>A0AAV7JQ97_9METZ</name>
<dbReference type="GO" id="GO:0006886">
    <property type="term" value="P:intracellular protein transport"/>
    <property type="evidence" value="ECO:0007669"/>
    <property type="project" value="InterPro"/>
</dbReference>
<dbReference type="PANTHER" id="PTHR13302:SF8">
    <property type="entry name" value="CONSERVED OLIGOMERIC GOLGI COMPLEX SUBUNIT 3"/>
    <property type="match status" value="1"/>
</dbReference>
<dbReference type="Pfam" id="PF20671">
    <property type="entry name" value="COG3_C"/>
    <property type="match status" value="1"/>
</dbReference>
<feature type="domain" description="Conserved oligomeric Golgi complex subunit 3 C-terminal" evidence="1">
    <location>
        <begin position="25"/>
        <end position="122"/>
    </location>
</feature>
<accession>A0AAV7JQ97</accession>
<dbReference type="Proteomes" id="UP001165289">
    <property type="component" value="Unassembled WGS sequence"/>
</dbReference>
<sequence>MILSKTNSIHSYLLSNLGSSKSQSTSSPADQHAMWYPTVRRTLLCLSKLYHCVDKSIFESISQEAIVECIKSLQSAAKLIAVKKGNLDSSLFLIKHLLILREQLIPFEVEFSVKETILDFTRTKEKAKELFSHKKRNKIFNLDRTNALLEFLLEGAPELREKILNSKKDVDIVLKTSCEELINHLTSLLIHPLAVLLDKFRNFKQLSQQNESIQLSSILKQPFADPQTLHKEMENTMSLMKSKVPVIFESMQTYLIYTETIQILFRPVRLNVHNQFQELLALINLYFPETDKLIIACPSAEEISFALMYTFPSNN</sequence>
<reference evidence="2 3" key="1">
    <citation type="journal article" date="2023" name="BMC Biol.">
        <title>The compact genome of the sponge Oopsacas minuta (Hexactinellida) is lacking key metazoan core genes.</title>
        <authorList>
            <person name="Santini S."/>
            <person name="Schenkelaars Q."/>
            <person name="Jourda C."/>
            <person name="Duchesne M."/>
            <person name="Belahbib H."/>
            <person name="Rocher C."/>
            <person name="Selva M."/>
            <person name="Riesgo A."/>
            <person name="Vervoort M."/>
            <person name="Leys S.P."/>
            <person name="Kodjabachian L."/>
            <person name="Le Bivic A."/>
            <person name="Borchiellini C."/>
            <person name="Claverie J.M."/>
            <person name="Renard E."/>
        </authorList>
    </citation>
    <scope>NUCLEOTIDE SEQUENCE [LARGE SCALE GENOMIC DNA]</scope>
    <source>
        <strain evidence="2">SPO-2</strain>
    </source>
</reference>
<dbReference type="PANTHER" id="PTHR13302">
    <property type="entry name" value="CONSERVED OLIGOMERIC GOLGI COMPLEX COMPONENT 3"/>
    <property type="match status" value="1"/>
</dbReference>
<dbReference type="GO" id="GO:0016020">
    <property type="term" value="C:membrane"/>
    <property type="evidence" value="ECO:0007669"/>
    <property type="project" value="InterPro"/>
</dbReference>
<dbReference type="AlphaFoldDB" id="A0AAV7JQ97"/>
<dbReference type="GO" id="GO:0007030">
    <property type="term" value="P:Golgi organization"/>
    <property type="evidence" value="ECO:0007669"/>
    <property type="project" value="TreeGrafter"/>
</dbReference>
<dbReference type="GO" id="GO:0006891">
    <property type="term" value="P:intra-Golgi vesicle-mediated transport"/>
    <property type="evidence" value="ECO:0007669"/>
    <property type="project" value="TreeGrafter"/>
</dbReference>
<dbReference type="InterPro" id="IPR007265">
    <property type="entry name" value="COG_su3"/>
</dbReference>
<dbReference type="InterPro" id="IPR048685">
    <property type="entry name" value="COG3_C"/>
</dbReference>